<organism evidence="2 3">
    <name type="scientific">Aerococcus tenax</name>
    <dbReference type="NCBI Taxonomy" id="3078812"/>
    <lineage>
        <taxon>Bacteria</taxon>
        <taxon>Bacillati</taxon>
        <taxon>Bacillota</taxon>
        <taxon>Bacilli</taxon>
        <taxon>Lactobacillales</taxon>
        <taxon>Aerococcaceae</taxon>
        <taxon>Aerococcus</taxon>
    </lineage>
</organism>
<keyword evidence="1" id="KW-1133">Transmembrane helix</keyword>
<feature type="transmembrane region" description="Helical" evidence="1">
    <location>
        <begin position="94"/>
        <end position="114"/>
    </location>
</feature>
<dbReference type="RefSeq" id="WP_102722998.1">
    <property type="nucleotide sequence ID" value="NZ_CP142608.1"/>
</dbReference>
<keyword evidence="1" id="KW-0472">Membrane</keyword>
<reference evidence="3" key="1">
    <citation type="submission" date="2019-09" db="EMBL/GenBank/DDBJ databases">
        <title>Draft genome sequence assemblies of isolates from the urinary tract.</title>
        <authorList>
            <person name="Mores C.R."/>
            <person name="Putonti C."/>
            <person name="Wolfe A.J."/>
        </authorList>
    </citation>
    <scope>NUCLEOTIDE SEQUENCE [LARGE SCALE GENOMIC DNA]</scope>
    <source>
        <strain evidence="3">UMB8614</strain>
    </source>
</reference>
<dbReference type="AlphaFoldDB" id="A0A5N1BFU7"/>
<keyword evidence="1" id="KW-0812">Transmembrane</keyword>
<comment type="caution">
    <text evidence="2">The sequence shown here is derived from an EMBL/GenBank/DDBJ whole genome shotgun (WGS) entry which is preliminary data.</text>
</comment>
<evidence type="ECO:0000313" key="3">
    <source>
        <dbReference type="Proteomes" id="UP000326476"/>
    </source>
</evidence>
<evidence type="ECO:0000313" key="2">
    <source>
        <dbReference type="EMBL" id="KAA9237651.1"/>
    </source>
</evidence>
<feature type="transmembrane region" description="Helical" evidence="1">
    <location>
        <begin position="31"/>
        <end position="51"/>
    </location>
</feature>
<evidence type="ECO:0000256" key="1">
    <source>
        <dbReference type="SAM" id="Phobius"/>
    </source>
</evidence>
<keyword evidence="3" id="KW-1185">Reference proteome</keyword>
<dbReference type="EMBL" id="VYVN01000040">
    <property type="protein sequence ID" value="KAA9237651.1"/>
    <property type="molecule type" value="Genomic_DNA"/>
</dbReference>
<gene>
    <name evidence="2" type="ORF">F6I34_09410</name>
</gene>
<protein>
    <submittedName>
        <fullName evidence="2">Uncharacterized protein</fullName>
    </submittedName>
</protein>
<sequence length="169" mass="19782">MFGVLVDSTTFMIYLVFKIVWFFARQVFFNFEVIAGFIIGYMSTIFLLYLSGYMRDAVTAQRTMGIAFVGGIALALGFYFLIRYIYFKFPTIGSFIMFIFSLIGMSILLNIIYAYFFGNDYQSIWATPLFDNQIVNRCIHIVLLLILSYLTTTFKKIKLDEITYNSYRY</sequence>
<feature type="transmembrane region" description="Helical" evidence="1">
    <location>
        <begin position="6"/>
        <end position="24"/>
    </location>
</feature>
<proteinExistence type="predicted"/>
<feature type="transmembrane region" description="Helical" evidence="1">
    <location>
        <begin position="134"/>
        <end position="152"/>
    </location>
</feature>
<dbReference type="Proteomes" id="UP000326476">
    <property type="component" value="Unassembled WGS sequence"/>
</dbReference>
<feature type="transmembrane region" description="Helical" evidence="1">
    <location>
        <begin position="63"/>
        <end position="82"/>
    </location>
</feature>
<accession>A0A5N1BFU7</accession>
<name>A0A5N1BFU7_9LACT</name>